<gene>
    <name evidence="8" type="ORF">ET33_29545</name>
</gene>
<dbReference type="InterPro" id="IPR000792">
    <property type="entry name" value="Tscrpt_reg_LuxR_C"/>
</dbReference>
<dbReference type="PROSITE" id="PS50043">
    <property type="entry name" value="HTH_LUXR_2"/>
    <property type="match status" value="1"/>
</dbReference>
<keyword evidence="4" id="KW-0804">Transcription</keyword>
<dbReference type="Gene3D" id="3.40.50.2300">
    <property type="match status" value="1"/>
</dbReference>
<keyword evidence="2" id="KW-0805">Transcription regulation</keyword>
<dbReference type="eggNOG" id="COG2197">
    <property type="taxonomic scope" value="Bacteria"/>
</dbReference>
<dbReference type="RefSeq" id="WP_036678203.1">
    <property type="nucleotide sequence ID" value="NZ_JNVM01000005.1"/>
</dbReference>
<dbReference type="SMART" id="SM00448">
    <property type="entry name" value="REC"/>
    <property type="match status" value="1"/>
</dbReference>
<keyword evidence="3" id="KW-0238">DNA-binding</keyword>
<feature type="domain" description="Response regulatory" evidence="7">
    <location>
        <begin position="3"/>
        <end position="120"/>
    </location>
</feature>
<dbReference type="PROSITE" id="PS00622">
    <property type="entry name" value="HTH_LUXR_1"/>
    <property type="match status" value="1"/>
</dbReference>
<evidence type="ECO:0000256" key="2">
    <source>
        <dbReference type="ARBA" id="ARBA00023015"/>
    </source>
</evidence>
<dbReference type="GO" id="GO:0003677">
    <property type="term" value="F:DNA binding"/>
    <property type="evidence" value="ECO:0007669"/>
    <property type="project" value="UniProtKB-KW"/>
</dbReference>
<dbReference type="PANTHER" id="PTHR43214">
    <property type="entry name" value="TWO-COMPONENT RESPONSE REGULATOR"/>
    <property type="match status" value="1"/>
</dbReference>
<dbReference type="GO" id="GO:0000160">
    <property type="term" value="P:phosphorelay signal transduction system"/>
    <property type="evidence" value="ECO:0007669"/>
    <property type="project" value="InterPro"/>
</dbReference>
<protein>
    <submittedName>
        <fullName evidence="8">Chemotaxis protein CheY</fullName>
    </submittedName>
</protein>
<sequence>MIRVLLVDDHTMVRKGLRMLLEGYPELEIVGESQDGYEAVDMMGRLQPDVVVMDLSMPSGLDGFAACREIRRRHPSVKTVILTMHDEEIFVRQSVQVEADGYILKNSHGELLHQAIVEVVQGKRFYKTSVSDDIIRQWINADEERQPSPLTTRQKQIVRLTVLGYANKEIAEQLSISVKTVENHKTNIMQKLELDTKHELIQYAIKNNYLELAL</sequence>
<keyword evidence="9" id="KW-1185">Reference proteome</keyword>
<dbReference type="OrthoDB" id="9780153at2"/>
<feature type="modified residue" description="4-aspartylphosphate" evidence="5">
    <location>
        <position position="54"/>
    </location>
</feature>
<dbReference type="PRINTS" id="PR00038">
    <property type="entry name" value="HTHLUXR"/>
</dbReference>
<dbReference type="PANTHER" id="PTHR43214:SF41">
    <property type="entry name" value="NITRATE_NITRITE RESPONSE REGULATOR PROTEIN NARP"/>
    <property type="match status" value="1"/>
</dbReference>
<evidence type="ECO:0000313" key="8">
    <source>
        <dbReference type="EMBL" id="KEQ26889.1"/>
    </source>
</evidence>
<reference evidence="8 9" key="1">
    <citation type="submission" date="2014-06" db="EMBL/GenBank/DDBJ databases">
        <title>Draft genome sequence of Paenibacillus sp. MSt1.</title>
        <authorList>
            <person name="Aw Y.K."/>
            <person name="Ong K.S."/>
            <person name="Gan H.M."/>
            <person name="Lee S.M."/>
        </authorList>
    </citation>
    <scope>NUCLEOTIDE SEQUENCE [LARGE SCALE GENOMIC DNA]</scope>
    <source>
        <strain evidence="8 9">MSt1</strain>
    </source>
</reference>
<evidence type="ECO:0000256" key="3">
    <source>
        <dbReference type="ARBA" id="ARBA00023125"/>
    </source>
</evidence>
<keyword evidence="1 5" id="KW-0597">Phosphoprotein</keyword>
<evidence type="ECO:0000313" key="9">
    <source>
        <dbReference type="Proteomes" id="UP000028123"/>
    </source>
</evidence>
<dbReference type="PROSITE" id="PS50110">
    <property type="entry name" value="RESPONSE_REGULATORY"/>
    <property type="match status" value="1"/>
</dbReference>
<organism evidence="8 9">
    <name type="scientific">Paenibacillus tyrfis</name>
    <dbReference type="NCBI Taxonomy" id="1501230"/>
    <lineage>
        <taxon>Bacteria</taxon>
        <taxon>Bacillati</taxon>
        <taxon>Bacillota</taxon>
        <taxon>Bacilli</taxon>
        <taxon>Bacillales</taxon>
        <taxon>Paenibacillaceae</taxon>
        <taxon>Paenibacillus</taxon>
    </lineage>
</organism>
<feature type="domain" description="HTH luxR-type" evidence="6">
    <location>
        <begin position="143"/>
        <end position="208"/>
    </location>
</feature>
<proteinExistence type="predicted"/>
<dbReference type="CDD" id="cd06170">
    <property type="entry name" value="LuxR_C_like"/>
    <property type="match status" value="1"/>
</dbReference>
<dbReference type="Pfam" id="PF00196">
    <property type="entry name" value="GerE"/>
    <property type="match status" value="1"/>
</dbReference>
<dbReference type="SUPFAM" id="SSF46894">
    <property type="entry name" value="C-terminal effector domain of the bipartite response regulators"/>
    <property type="match status" value="1"/>
</dbReference>
<dbReference type="SUPFAM" id="SSF52172">
    <property type="entry name" value="CheY-like"/>
    <property type="match status" value="1"/>
</dbReference>
<evidence type="ECO:0000256" key="4">
    <source>
        <dbReference type="ARBA" id="ARBA00023163"/>
    </source>
</evidence>
<dbReference type="GO" id="GO:0006355">
    <property type="term" value="P:regulation of DNA-templated transcription"/>
    <property type="evidence" value="ECO:0007669"/>
    <property type="project" value="InterPro"/>
</dbReference>
<evidence type="ECO:0000259" key="7">
    <source>
        <dbReference type="PROSITE" id="PS50110"/>
    </source>
</evidence>
<accession>A0A081P866</accession>
<dbReference type="EMBL" id="JNVM01000005">
    <property type="protein sequence ID" value="KEQ26889.1"/>
    <property type="molecule type" value="Genomic_DNA"/>
</dbReference>
<evidence type="ECO:0000259" key="6">
    <source>
        <dbReference type="PROSITE" id="PS50043"/>
    </source>
</evidence>
<name>A0A081P866_9BACL</name>
<dbReference type="InterPro" id="IPR011006">
    <property type="entry name" value="CheY-like_superfamily"/>
</dbReference>
<dbReference type="CDD" id="cd17535">
    <property type="entry name" value="REC_NarL-like"/>
    <property type="match status" value="1"/>
</dbReference>
<dbReference type="InterPro" id="IPR016032">
    <property type="entry name" value="Sig_transdc_resp-reg_C-effctor"/>
</dbReference>
<dbReference type="AlphaFoldDB" id="A0A081P866"/>
<dbReference type="Pfam" id="PF00072">
    <property type="entry name" value="Response_reg"/>
    <property type="match status" value="1"/>
</dbReference>
<dbReference type="Proteomes" id="UP000028123">
    <property type="component" value="Unassembled WGS sequence"/>
</dbReference>
<dbReference type="SMART" id="SM00421">
    <property type="entry name" value="HTH_LUXR"/>
    <property type="match status" value="1"/>
</dbReference>
<dbReference type="InterPro" id="IPR001789">
    <property type="entry name" value="Sig_transdc_resp-reg_receiver"/>
</dbReference>
<comment type="caution">
    <text evidence="8">The sequence shown here is derived from an EMBL/GenBank/DDBJ whole genome shotgun (WGS) entry which is preliminary data.</text>
</comment>
<dbReference type="InterPro" id="IPR039420">
    <property type="entry name" value="WalR-like"/>
</dbReference>
<dbReference type="InterPro" id="IPR058245">
    <property type="entry name" value="NreC/VraR/RcsB-like_REC"/>
</dbReference>
<evidence type="ECO:0000256" key="1">
    <source>
        <dbReference type="ARBA" id="ARBA00022553"/>
    </source>
</evidence>
<evidence type="ECO:0000256" key="5">
    <source>
        <dbReference type="PROSITE-ProRule" id="PRU00169"/>
    </source>
</evidence>